<proteinExistence type="inferred from homology"/>
<evidence type="ECO:0000256" key="9">
    <source>
        <dbReference type="ARBA" id="ARBA00022919"/>
    </source>
</evidence>
<dbReference type="InterPro" id="IPR038772">
    <property type="entry name" value="Sph/SMPD2-like"/>
</dbReference>
<dbReference type="FunFam" id="3.60.10.10:FF:000073">
    <property type="entry name" value="Inositol phosphosphingolipid phospholipase"/>
    <property type="match status" value="1"/>
</dbReference>
<dbReference type="GO" id="GO:0004767">
    <property type="term" value="F:sphingomyelin phosphodiesterase activity"/>
    <property type="evidence" value="ECO:0007669"/>
    <property type="project" value="InterPro"/>
</dbReference>
<comment type="caution">
    <text evidence="15">The sequence shown here is derived from an EMBL/GenBank/DDBJ whole genome shotgun (WGS) entry which is preliminary data.</text>
</comment>
<dbReference type="SUPFAM" id="SSF56219">
    <property type="entry name" value="DNase I-like"/>
    <property type="match status" value="1"/>
</dbReference>
<keyword evidence="10 13" id="KW-1133">Transmembrane helix</keyword>
<evidence type="ECO:0000256" key="6">
    <source>
        <dbReference type="ARBA" id="ARBA00022723"/>
    </source>
</evidence>
<dbReference type="AlphaFoldDB" id="A0AAV5QQX9"/>
<comment type="similarity">
    <text evidence="4">Belongs to the neutral sphingomyelinase family.</text>
</comment>
<accession>A0AAV5QQX9</accession>
<feature type="transmembrane region" description="Helical" evidence="13">
    <location>
        <begin position="392"/>
        <end position="416"/>
    </location>
</feature>
<dbReference type="GO" id="GO:0006665">
    <property type="term" value="P:sphingolipid metabolic process"/>
    <property type="evidence" value="ECO:0007669"/>
    <property type="project" value="UniProtKB-KW"/>
</dbReference>
<evidence type="ECO:0000256" key="10">
    <source>
        <dbReference type="ARBA" id="ARBA00022989"/>
    </source>
</evidence>
<dbReference type="Gene3D" id="3.60.10.10">
    <property type="entry name" value="Endonuclease/exonuclease/phosphatase"/>
    <property type="match status" value="1"/>
</dbReference>
<keyword evidence="9" id="KW-0746">Sphingolipid metabolism</keyword>
<dbReference type="Pfam" id="PF03372">
    <property type="entry name" value="Exo_endo_phos"/>
    <property type="match status" value="1"/>
</dbReference>
<evidence type="ECO:0000256" key="11">
    <source>
        <dbReference type="ARBA" id="ARBA00023098"/>
    </source>
</evidence>
<organism evidence="15 16">
    <name type="scientific">Saccharomycopsis crataegensis</name>
    <dbReference type="NCBI Taxonomy" id="43959"/>
    <lineage>
        <taxon>Eukaryota</taxon>
        <taxon>Fungi</taxon>
        <taxon>Dikarya</taxon>
        <taxon>Ascomycota</taxon>
        <taxon>Saccharomycotina</taxon>
        <taxon>Saccharomycetes</taxon>
        <taxon>Saccharomycopsidaceae</taxon>
        <taxon>Saccharomycopsis</taxon>
    </lineage>
</organism>
<keyword evidence="8" id="KW-0460">Magnesium</keyword>
<keyword evidence="16" id="KW-1185">Reference proteome</keyword>
<feature type="transmembrane region" description="Helical" evidence="13">
    <location>
        <begin position="363"/>
        <end position="380"/>
    </location>
</feature>
<dbReference type="GO" id="GO:0016020">
    <property type="term" value="C:membrane"/>
    <property type="evidence" value="ECO:0007669"/>
    <property type="project" value="UniProtKB-SubCell"/>
</dbReference>
<sequence>MGDAPAVASQATTEEPSIKFLTFNTWGLKYVSKHRKQRLNSIADRLATDKKYQFDIIALQEVWCEEDWEYFKSKLSNIFPYTRYFSSGIIAGPGLAILSKIPIESTFLYRFPINGRPSAFFRGDWFVGKSISVTILKKSKLNSMPIAVLNSHMHAPYSATGDAAYDCHRACQAWDFAKLSKMLSKAGYAVIVVGDLNSKPGSLPFNLITKESGLHDSWDVLIKNRSSITGEEVLSDLQISQLNPEQQIDRAATTCDSVLNSWRAHLPSTKACRLDYILINTCLEPIEAEVKFTEKIPDIGSYSDHFAYYCQLKISDSAAQKNIEMESKNSLFSRIENIEKLRALISSYEKETILSWKQLKWRALHVIFSLIIIIGFHIMVPFTSSLASWSSVLIVFGTFVVSVLATTNFFIVALFLPKEWRALEEVKMEAGDMELSLKETIEEITIGSK</sequence>
<gene>
    <name evidence="15" type="ORF">DASC09_044760</name>
</gene>
<evidence type="ECO:0000256" key="3">
    <source>
        <dbReference type="ARBA" id="ARBA00004991"/>
    </source>
</evidence>
<name>A0AAV5QQX9_9ASCO</name>
<dbReference type="GO" id="GO:0046872">
    <property type="term" value="F:metal ion binding"/>
    <property type="evidence" value="ECO:0007669"/>
    <property type="project" value="UniProtKB-KW"/>
</dbReference>
<comment type="pathway">
    <text evidence="3">Sphingolipid metabolism.</text>
</comment>
<evidence type="ECO:0000313" key="15">
    <source>
        <dbReference type="EMBL" id="GMM37151.1"/>
    </source>
</evidence>
<evidence type="ECO:0000256" key="5">
    <source>
        <dbReference type="ARBA" id="ARBA00022692"/>
    </source>
</evidence>
<dbReference type="EMBL" id="BTFZ01000011">
    <property type="protein sequence ID" value="GMM37151.1"/>
    <property type="molecule type" value="Genomic_DNA"/>
</dbReference>
<reference evidence="15 16" key="1">
    <citation type="journal article" date="2023" name="Elife">
        <title>Identification of key yeast species and microbe-microbe interactions impacting larval growth of Drosophila in the wild.</title>
        <authorList>
            <person name="Mure A."/>
            <person name="Sugiura Y."/>
            <person name="Maeda R."/>
            <person name="Honda K."/>
            <person name="Sakurai N."/>
            <person name="Takahashi Y."/>
            <person name="Watada M."/>
            <person name="Katoh T."/>
            <person name="Gotoh A."/>
            <person name="Gotoh Y."/>
            <person name="Taniguchi I."/>
            <person name="Nakamura K."/>
            <person name="Hayashi T."/>
            <person name="Katayama T."/>
            <person name="Uemura T."/>
            <person name="Hattori Y."/>
        </authorList>
    </citation>
    <scope>NUCLEOTIDE SEQUENCE [LARGE SCALE GENOMIC DNA]</scope>
    <source>
        <strain evidence="15 16">SC-9</strain>
    </source>
</reference>
<evidence type="ECO:0000313" key="16">
    <source>
        <dbReference type="Proteomes" id="UP001360560"/>
    </source>
</evidence>
<evidence type="ECO:0000256" key="8">
    <source>
        <dbReference type="ARBA" id="ARBA00022842"/>
    </source>
</evidence>
<keyword evidence="12 13" id="KW-0472">Membrane</keyword>
<keyword evidence="6" id="KW-0479">Metal-binding</keyword>
<comment type="subcellular location">
    <subcellularLocation>
        <location evidence="1">Membrane</location>
        <topology evidence="1">Multi-pass membrane protein</topology>
    </subcellularLocation>
</comment>
<dbReference type="InterPro" id="IPR005135">
    <property type="entry name" value="Endo/exonuclease/phosphatase"/>
</dbReference>
<keyword evidence="7" id="KW-0378">Hydrolase</keyword>
<dbReference type="PANTHER" id="PTHR16320:SF24">
    <property type="entry name" value="PHOSPHODIESTERASE, PUTATIVE-RELATED"/>
    <property type="match status" value="1"/>
</dbReference>
<feature type="domain" description="Endonuclease/exonuclease/phosphatase" evidence="14">
    <location>
        <begin position="21"/>
        <end position="305"/>
    </location>
</feature>
<evidence type="ECO:0000256" key="12">
    <source>
        <dbReference type="ARBA" id="ARBA00023136"/>
    </source>
</evidence>
<evidence type="ECO:0000256" key="2">
    <source>
        <dbReference type="ARBA" id="ARBA00004760"/>
    </source>
</evidence>
<evidence type="ECO:0000256" key="1">
    <source>
        <dbReference type="ARBA" id="ARBA00004141"/>
    </source>
</evidence>
<dbReference type="GeneID" id="90075126"/>
<evidence type="ECO:0000256" key="13">
    <source>
        <dbReference type="SAM" id="Phobius"/>
    </source>
</evidence>
<dbReference type="PANTHER" id="PTHR16320">
    <property type="entry name" value="SPHINGOMYELINASE FAMILY MEMBER"/>
    <property type="match status" value="1"/>
</dbReference>
<evidence type="ECO:0000256" key="4">
    <source>
        <dbReference type="ARBA" id="ARBA00006335"/>
    </source>
</evidence>
<dbReference type="Proteomes" id="UP001360560">
    <property type="component" value="Unassembled WGS sequence"/>
</dbReference>
<protein>
    <submittedName>
        <fullName evidence="15">Inositol phosphosphingolipid phospholipase</fullName>
    </submittedName>
</protein>
<keyword evidence="11" id="KW-0443">Lipid metabolism</keyword>
<keyword evidence="5 13" id="KW-0812">Transmembrane</keyword>
<evidence type="ECO:0000259" key="14">
    <source>
        <dbReference type="Pfam" id="PF03372"/>
    </source>
</evidence>
<comment type="pathway">
    <text evidence="2">Lipid metabolism; sphingolipid metabolism.</text>
</comment>
<evidence type="ECO:0000256" key="7">
    <source>
        <dbReference type="ARBA" id="ARBA00022801"/>
    </source>
</evidence>
<dbReference type="RefSeq" id="XP_064854147.1">
    <property type="nucleotide sequence ID" value="XM_064998075.1"/>
</dbReference>
<dbReference type="InterPro" id="IPR036691">
    <property type="entry name" value="Endo/exonu/phosph_ase_sf"/>
</dbReference>